<gene>
    <name evidence="2" type="ORF">H5410_045544</name>
</gene>
<evidence type="ECO:0000313" key="3">
    <source>
        <dbReference type="Proteomes" id="UP000824120"/>
    </source>
</evidence>
<comment type="caution">
    <text evidence="2">The sequence shown here is derived from an EMBL/GenBank/DDBJ whole genome shotgun (WGS) entry which is preliminary data.</text>
</comment>
<name>A0A9J5XD13_SOLCO</name>
<dbReference type="AlphaFoldDB" id="A0A9J5XD13"/>
<feature type="signal peptide" evidence="1">
    <location>
        <begin position="1"/>
        <end position="23"/>
    </location>
</feature>
<reference evidence="2 3" key="1">
    <citation type="submission" date="2020-09" db="EMBL/GenBank/DDBJ databases">
        <title>De no assembly of potato wild relative species, Solanum commersonii.</title>
        <authorList>
            <person name="Cho K."/>
        </authorList>
    </citation>
    <scope>NUCLEOTIDE SEQUENCE [LARGE SCALE GENOMIC DNA]</scope>
    <source>
        <strain evidence="2">LZ3.2</strain>
        <tissue evidence="2">Leaf</tissue>
    </source>
</reference>
<dbReference type="EMBL" id="JACXVP010000009">
    <property type="protein sequence ID" value="KAG5585110.1"/>
    <property type="molecule type" value="Genomic_DNA"/>
</dbReference>
<keyword evidence="1" id="KW-0732">Signal</keyword>
<protein>
    <submittedName>
        <fullName evidence="2">Uncharacterized protein</fullName>
    </submittedName>
</protein>
<sequence>MSLPFPLLITQLCKLVRVSFVEAAGVRITSASSNNIQRMMVDYLRDDPARKKPPPADTNLIVDQTTLAPDILLPTPTVEPSGITSPSVFTFVVLFFS</sequence>
<evidence type="ECO:0000313" key="2">
    <source>
        <dbReference type="EMBL" id="KAG5585110.1"/>
    </source>
</evidence>
<feature type="chain" id="PRO_5039955582" evidence="1">
    <location>
        <begin position="24"/>
        <end position="97"/>
    </location>
</feature>
<accession>A0A9J5XD13</accession>
<evidence type="ECO:0000256" key="1">
    <source>
        <dbReference type="SAM" id="SignalP"/>
    </source>
</evidence>
<organism evidence="2 3">
    <name type="scientific">Solanum commersonii</name>
    <name type="common">Commerson's wild potato</name>
    <name type="synonym">Commerson's nightshade</name>
    <dbReference type="NCBI Taxonomy" id="4109"/>
    <lineage>
        <taxon>Eukaryota</taxon>
        <taxon>Viridiplantae</taxon>
        <taxon>Streptophyta</taxon>
        <taxon>Embryophyta</taxon>
        <taxon>Tracheophyta</taxon>
        <taxon>Spermatophyta</taxon>
        <taxon>Magnoliopsida</taxon>
        <taxon>eudicotyledons</taxon>
        <taxon>Gunneridae</taxon>
        <taxon>Pentapetalae</taxon>
        <taxon>asterids</taxon>
        <taxon>lamiids</taxon>
        <taxon>Solanales</taxon>
        <taxon>Solanaceae</taxon>
        <taxon>Solanoideae</taxon>
        <taxon>Solaneae</taxon>
        <taxon>Solanum</taxon>
    </lineage>
</organism>
<dbReference type="Proteomes" id="UP000824120">
    <property type="component" value="Chromosome 9"/>
</dbReference>
<keyword evidence="3" id="KW-1185">Reference proteome</keyword>
<proteinExistence type="predicted"/>
<dbReference type="OrthoDB" id="1306244at2759"/>